<protein>
    <submittedName>
        <fullName evidence="3">Uncharacterized protein</fullName>
    </submittedName>
</protein>
<dbReference type="WBParaSite" id="Hba_01315">
    <property type="protein sequence ID" value="Hba_01315"/>
    <property type="gene ID" value="Hba_01315"/>
</dbReference>
<dbReference type="Proteomes" id="UP000095283">
    <property type="component" value="Unplaced"/>
</dbReference>
<keyword evidence="1" id="KW-0812">Transmembrane</keyword>
<accession>A0A1I7W9I4</accession>
<evidence type="ECO:0000313" key="3">
    <source>
        <dbReference type="WBParaSite" id="Hba_01315"/>
    </source>
</evidence>
<keyword evidence="2" id="KW-1185">Reference proteome</keyword>
<name>A0A1I7W9I4_HETBA</name>
<sequence>MYLKIATYDFLYNQIIHYEKQQVIKCKYFTCSDSSTAAKNYTNYIQTVGGIKEGKIKIEKQILAFKQYVLNKTLMYESNNKIYLAMICIICISNPIFAMFKLLIVSHCFTVYIVANSFLRWFC</sequence>
<feature type="transmembrane region" description="Helical" evidence="1">
    <location>
        <begin position="82"/>
        <end position="115"/>
    </location>
</feature>
<keyword evidence="1" id="KW-1133">Transmembrane helix</keyword>
<keyword evidence="1" id="KW-0472">Membrane</keyword>
<proteinExistence type="predicted"/>
<evidence type="ECO:0000256" key="1">
    <source>
        <dbReference type="SAM" id="Phobius"/>
    </source>
</evidence>
<organism evidence="2 3">
    <name type="scientific">Heterorhabditis bacteriophora</name>
    <name type="common">Entomopathogenic nematode worm</name>
    <dbReference type="NCBI Taxonomy" id="37862"/>
    <lineage>
        <taxon>Eukaryota</taxon>
        <taxon>Metazoa</taxon>
        <taxon>Ecdysozoa</taxon>
        <taxon>Nematoda</taxon>
        <taxon>Chromadorea</taxon>
        <taxon>Rhabditida</taxon>
        <taxon>Rhabditina</taxon>
        <taxon>Rhabditomorpha</taxon>
        <taxon>Strongyloidea</taxon>
        <taxon>Heterorhabditidae</taxon>
        <taxon>Heterorhabditis</taxon>
    </lineage>
</organism>
<dbReference type="AlphaFoldDB" id="A0A1I7W9I4"/>
<evidence type="ECO:0000313" key="2">
    <source>
        <dbReference type="Proteomes" id="UP000095283"/>
    </source>
</evidence>
<reference evidence="3" key="1">
    <citation type="submission" date="2016-11" db="UniProtKB">
        <authorList>
            <consortium name="WormBaseParasite"/>
        </authorList>
    </citation>
    <scope>IDENTIFICATION</scope>
</reference>